<accession>K1UV77</accession>
<protein>
    <submittedName>
        <fullName evidence="1">Uncharacterized protein</fullName>
    </submittedName>
</protein>
<comment type="caution">
    <text evidence="1">The sequence shown here is derived from an EMBL/GenBank/DDBJ whole genome shotgun (WGS) entry which is preliminary data.</text>
</comment>
<dbReference type="AlphaFoldDB" id="K1UV77"/>
<proteinExistence type="predicted"/>
<organism evidence="1">
    <name type="scientific">human gut metagenome</name>
    <dbReference type="NCBI Taxonomy" id="408170"/>
    <lineage>
        <taxon>unclassified sequences</taxon>
        <taxon>metagenomes</taxon>
        <taxon>organismal metagenomes</taxon>
    </lineage>
</organism>
<feature type="non-terminal residue" evidence="1">
    <location>
        <position position="1"/>
    </location>
</feature>
<reference evidence="1" key="1">
    <citation type="journal article" date="2013" name="Environ. Microbiol.">
        <title>Microbiota from the distal guts of lean and obese adolescents exhibit partial functional redundancy besides clear differences in community structure.</title>
        <authorList>
            <person name="Ferrer M."/>
            <person name="Ruiz A."/>
            <person name="Lanza F."/>
            <person name="Haange S.B."/>
            <person name="Oberbach A."/>
            <person name="Till H."/>
            <person name="Bargiela R."/>
            <person name="Campoy C."/>
            <person name="Segura M.T."/>
            <person name="Richter M."/>
            <person name="von Bergen M."/>
            <person name="Seifert J."/>
            <person name="Suarez A."/>
        </authorList>
    </citation>
    <scope>NUCLEOTIDE SEQUENCE</scope>
</reference>
<sequence>KENFSINGEQAENVIKQLETIGVLGGKSEDGTHKVMMDKEAFINRIRGYQSLADRMRAISASKNTNLSDVTISKKLIAEENDHAVKTRVPGTWGKMSDMCGCIRITLWISIMERQCSHSLIPAKDYKLYDEQNRV</sequence>
<evidence type="ECO:0000313" key="1">
    <source>
        <dbReference type="EMBL" id="EKC75546.1"/>
    </source>
</evidence>
<gene>
    <name evidence="1" type="ORF">LEA_05145</name>
</gene>
<dbReference type="EMBL" id="AJWY01003369">
    <property type="protein sequence ID" value="EKC75546.1"/>
    <property type="molecule type" value="Genomic_DNA"/>
</dbReference>
<name>K1UV77_9ZZZZ</name>